<keyword evidence="7" id="KW-0479">Metal-binding</keyword>
<dbReference type="EC" id="2.7.1.36" evidence="3 20"/>
<dbReference type="NCBIfam" id="TIGR00549">
    <property type="entry name" value="mevalon_kin"/>
    <property type="match status" value="1"/>
</dbReference>
<dbReference type="UniPathway" id="UPA00057">
    <property type="reaction ID" value="UER00098"/>
</dbReference>
<evidence type="ECO:0000256" key="3">
    <source>
        <dbReference type="ARBA" id="ARBA00012103"/>
    </source>
</evidence>
<evidence type="ECO:0000256" key="4">
    <source>
        <dbReference type="ARBA" id="ARBA00022490"/>
    </source>
</evidence>
<dbReference type="InterPro" id="IPR013750">
    <property type="entry name" value="GHMP_kinase_C_dom"/>
</dbReference>
<dbReference type="Proteomes" id="UP000094336">
    <property type="component" value="Unassembled WGS sequence"/>
</dbReference>
<keyword evidence="24" id="KW-1185">Reference proteome</keyword>
<dbReference type="EMBL" id="KV454426">
    <property type="protein sequence ID" value="ODQ82623.1"/>
    <property type="molecule type" value="Genomic_DNA"/>
</dbReference>
<dbReference type="GO" id="GO:0010142">
    <property type="term" value="P:farnesyl diphosphate biosynthetic process, mevalonate pathway"/>
    <property type="evidence" value="ECO:0007669"/>
    <property type="project" value="EnsemblFungi"/>
</dbReference>
<keyword evidence="8 20" id="KW-0547">Nucleotide-binding</keyword>
<keyword evidence="4 20" id="KW-0963">Cytoplasm</keyword>
<keyword evidence="12 20" id="KW-0752">Steroid biosynthesis</keyword>
<keyword evidence="11" id="KW-0460">Magnesium</keyword>
<evidence type="ECO:0000256" key="2">
    <source>
        <dbReference type="ARBA" id="ARBA00006495"/>
    </source>
</evidence>
<evidence type="ECO:0000256" key="17">
    <source>
        <dbReference type="ARBA" id="ARBA00029310"/>
    </source>
</evidence>
<dbReference type="SUPFAM" id="SSF55060">
    <property type="entry name" value="GHMP Kinase, C-terminal domain"/>
    <property type="match status" value="1"/>
</dbReference>
<dbReference type="Pfam" id="PF00288">
    <property type="entry name" value="GHMP_kinases_N"/>
    <property type="match status" value="1"/>
</dbReference>
<dbReference type="PANTHER" id="PTHR43290:SF2">
    <property type="entry name" value="MEVALONATE KINASE"/>
    <property type="match status" value="1"/>
</dbReference>
<dbReference type="GO" id="GO:0005829">
    <property type="term" value="C:cytosol"/>
    <property type="evidence" value="ECO:0007669"/>
    <property type="project" value="TreeGrafter"/>
</dbReference>
<dbReference type="GeneID" id="30149325"/>
<evidence type="ECO:0000256" key="1">
    <source>
        <dbReference type="ARBA" id="ARBA00004496"/>
    </source>
</evidence>
<evidence type="ECO:0000256" key="8">
    <source>
        <dbReference type="ARBA" id="ARBA00022741"/>
    </source>
</evidence>
<protein>
    <recommendedName>
        <fullName evidence="19 20">Mevalonate kinase</fullName>
        <shortName evidence="20">MK</shortName>
        <ecNumber evidence="3 20">2.7.1.36</ecNumber>
    </recommendedName>
</protein>
<evidence type="ECO:0000256" key="16">
    <source>
        <dbReference type="ARBA" id="ARBA00023221"/>
    </source>
</evidence>
<keyword evidence="14 20" id="KW-0443">Lipid metabolism</keyword>
<evidence type="ECO:0000256" key="5">
    <source>
        <dbReference type="ARBA" id="ARBA00022516"/>
    </source>
</evidence>
<dbReference type="GO" id="GO:0004496">
    <property type="term" value="F:mevalonate kinase activity"/>
    <property type="evidence" value="ECO:0007669"/>
    <property type="project" value="UniProtKB-EC"/>
</dbReference>
<keyword evidence="6 20" id="KW-0808">Transferase</keyword>
<keyword evidence="9 20" id="KW-0418">Kinase</keyword>
<dbReference type="AlphaFoldDB" id="A0A1E3QY88"/>
<evidence type="ECO:0000256" key="7">
    <source>
        <dbReference type="ARBA" id="ARBA00022723"/>
    </source>
</evidence>
<evidence type="ECO:0000256" key="19">
    <source>
        <dbReference type="ARBA" id="ARBA00073318"/>
    </source>
</evidence>
<dbReference type="InterPro" id="IPR006203">
    <property type="entry name" value="GHMP_knse_ATP-bd_CS"/>
</dbReference>
<evidence type="ECO:0000259" key="22">
    <source>
        <dbReference type="Pfam" id="PF08544"/>
    </source>
</evidence>
<comment type="pathway">
    <text evidence="18 20">Isoprenoid biosynthesis; isopentenyl diphosphate biosynthesis via mevalonate pathway; isopentenyl diphosphate from (R)-mevalonate: step 1/3.</text>
</comment>
<comment type="catalytic activity">
    <reaction evidence="17">
        <text>(R)-mevalonate + ATP = (R)-5-phosphomevalonate + ADP + H(+)</text>
        <dbReference type="Rhea" id="RHEA:17065"/>
        <dbReference type="ChEBI" id="CHEBI:15378"/>
        <dbReference type="ChEBI" id="CHEBI:30616"/>
        <dbReference type="ChEBI" id="CHEBI:36464"/>
        <dbReference type="ChEBI" id="CHEBI:58146"/>
        <dbReference type="ChEBI" id="CHEBI:456216"/>
        <dbReference type="EC" id="2.7.1.36"/>
    </reaction>
    <physiologicalReaction direction="left-to-right" evidence="17">
        <dbReference type="Rhea" id="RHEA:17066"/>
    </physiologicalReaction>
</comment>
<dbReference type="PROSITE" id="PS00627">
    <property type="entry name" value="GHMP_KINASES_ATP"/>
    <property type="match status" value="1"/>
</dbReference>
<feature type="domain" description="GHMP kinase C-terminal" evidence="22">
    <location>
        <begin position="286"/>
        <end position="357"/>
    </location>
</feature>
<evidence type="ECO:0000259" key="21">
    <source>
        <dbReference type="Pfam" id="PF00288"/>
    </source>
</evidence>
<dbReference type="Gene3D" id="3.30.70.890">
    <property type="entry name" value="GHMP kinase, C-terminal domain"/>
    <property type="match status" value="1"/>
</dbReference>
<dbReference type="Gene3D" id="3.30.230.10">
    <property type="match status" value="1"/>
</dbReference>
<evidence type="ECO:0000256" key="11">
    <source>
        <dbReference type="ARBA" id="ARBA00022842"/>
    </source>
</evidence>
<dbReference type="PRINTS" id="PR00959">
    <property type="entry name" value="MEVGALKINASE"/>
</dbReference>
<dbReference type="InterPro" id="IPR020568">
    <property type="entry name" value="Ribosomal_Su5_D2-typ_SF"/>
</dbReference>
<dbReference type="GO" id="GO:0046872">
    <property type="term" value="F:metal ion binding"/>
    <property type="evidence" value="ECO:0007669"/>
    <property type="project" value="UniProtKB-KW"/>
</dbReference>
<evidence type="ECO:0000256" key="10">
    <source>
        <dbReference type="ARBA" id="ARBA00022840"/>
    </source>
</evidence>
<organism evidence="23 24">
    <name type="scientific">Babjeviella inositovora NRRL Y-12698</name>
    <dbReference type="NCBI Taxonomy" id="984486"/>
    <lineage>
        <taxon>Eukaryota</taxon>
        <taxon>Fungi</taxon>
        <taxon>Dikarya</taxon>
        <taxon>Ascomycota</taxon>
        <taxon>Saccharomycotina</taxon>
        <taxon>Pichiomycetes</taxon>
        <taxon>Serinales incertae sedis</taxon>
        <taxon>Babjeviella</taxon>
    </lineage>
</organism>
<name>A0A1E3QY88_9ASCO</name>
<evidence type="ECO:0000256" key="15">
    <source>
        <dbReference type="ARBA" id="ARBA00023166"/>
    </source>
</evidence>
<sequence>MPVTSPFLVSAPGKVILFGEHSAVYCKPAIAAALSLRTYLLVTPSQDPDVVALEFPDIKFSHKWNRNDLPWNVLNNVVGEKPVLTEELVPELVSALANNLDSIASSLHYSAAYTFLYLYMSLCHKNTQGVTISVRSTLPIGAGLGSSASIAVCIATALALLGEHISPALVRNEKLTVETQEAAFIENWSFMGEKCIHGTPSGIDNAVATHGGAVMFQKTNSSLPSVRTTMRNFPSLKLILTNTTQPRRTADLVAGVSRLNNEFPKTTTAILNAMESLTHEAYNLMIKPFDKEAKDTLRKLVCINHGLLVAIGVSHPKLEKVKMLADEMAIGQTKLTGAGGGGCAITLLNDEVSEENIEKLTLLYKEEGFETYETTLGGKGVGVLIPEEDRAESEIFSVKQFLEFSSRDQIEQTVGVTNLHGWRYW</sequence>
<gene>
    <name evidence="23" type="ORF">BABINDRAFT_29989</name>
</gene>
<evidence type="ECO:0000256" key="13">
    <source>
        <dbReference type="ARBA" id="ARBA00023011"/>
    </source>
</evidence>
<dbReference type="Pfam" id="PF08544">
    <property type="entry name" value="GHMP_kinases_C"/>
    <property type="match status" value="1"/>
</dbReference>
<dbReference type="InterPro" id="IPR036554">
    <property type="entry name" value="GHMP_kinase_C_sf"/>
</dbReference>
<evidence type="ECO:0000313" key="23">
    <source>
        <dbReference type="EMBL" id="ODQ82623.1"/>
    </source>
</evidence>
<comment type="function">
    <text evidence="20">Mevalonate kinase; part of the second module of ergosterol biosynthesis pathway that includes the middle steps of the pathway. The second module is carried out in the vacuole and involves the formation of farnesyl diphosphate, which is also an important intermediate in the biosynthesis of ubiquinone, dolichol, heme and prenylated proteins.</text>
</comment>
<dbReference type="GO" id="GO:0005524">
    <property type="term" value="F:ATP binding"/>
    <property type="evidence" value="ECO:0007669"/>
    <property type="project" value="UniProtKB-KW"/>
</dbReference>
<dbReference type="OrthoDB" id="1652964at2759"/>
<dbReference type="GO" id="GO:0006696">
    <property type="term" value="P:ergosterol biosynthetic process"/>
    <property type="evidence" value="ECO:0007669"/>
    <property type="project" value="EnsemblFungi"/>
</dbReference>
<dbReference type="FunFam" id="3.30.70.890:FF:000003">
    <property type="entry name" value="Mevalonate kinase"/>
    <property type="match status" value="1"/>
</dbReference>
<keyword evidence="15 20" id="KW-1207">Sterol metabolism</keyword>
<dbReference type="FunFam" id="3.30.230.10:FF:000027">
    <property type="entry name" value="Mevalonate kinase"/>
    <property type="match status" value="1"/>
</dbReference>
<evidence type="ECO:0000256" key="18">
    <source>
        <dbReference type="ARBA" id="ARBA00029438"/>
    </source>
</evidence>
<evidence type="ECO:0000256" key="9">
    <source>
        <dbReference type="ARBA" id="ARBA00022777"/>
    </source>
</evidence>
<keyword evidence="16 20" id="KW-0753">Steroid metabolism</keyword>
<accession>A0A1E3QY88</accession>
<reference evidence="24" key="1">
    <citation type="submission" date="2016-05" db="EMBL/GenBank/DDBJ databases">
        <title>Comparative genomics of biotechnologically important yeasts.</title>
        <authorList>
            <consortium name="DOE Joint Genome Institute"/>
            <person name="Riley R."/>
            <person name="Haridas S."/>
            <person name="Wolfe K.H."/>
            <person name="Lopes M.R."/>
            <person name="Hittinger C.T."/>
            <person name="Goker M."/>
            <person name="Salamov A."/>
            <person name="Wisecaver J."/>
            <person name="Long T.M."/>
            <person name="Aerts A.L."/>
            <person name="Barry K."/>
            <person name="Choi C."/>
            <person name="Clum A."/>
            <person name="Coughlan A.Y."/>
            <person name="Deshpande S."/>
            <person name="Douglass A.P."/>
            <person name="Hanson S.J."/>
            <person name="Klenk H.-P."/>
            <person name="Labutti K."/>
            <person name="Lapidus A."/>
            <person name="Lindquist E."/>
            <person name="Lipzen A."/>
            <person name="Meier-Kolthoff J.P."/>
            <person name="Ohm R.A."/>
            <person name="Otillar R.P."/>
            <person name="Pangilinan J."/>
            <person name="Peng Y."/>
            <person name="Rokas A."/>
            <person name="Rosa C.A."/>
            <person name="Scheuner C."/>
            <person name="Sibirny A.A."/>
            <person name="Slot J.C."/>
            <person name="Stielow J.B."/>
            <person name="Sun H."/>
            <person name="Kurtzman C.P."/>
            <person name="Blackwell M."/>
            <person name="Grigoriev I.V."/>
            <person name="Jeffries T.W."/>
        </authorList>
    </citation>
    <scope>NUCLEOTIDE SEQUENCE [LARGE SCALE GENOMIC DNA]</scope>
    <source>
        <strain evidence="24">NRRL Y-12698</strain>
    </source>
</reference>
<dbReference type="GO" id="GO:0019287">
    <property type="term" value="P:isopentenyl diphosphate biosynthetic process, mevalonate pathway"/>
    <property type="evidence" value="ECO:0007669"/>
    <property type="project" value="UniProtKB-UniPathway"/>
</dbReference>
<keyword evidence="10 20" id="KW-0067">ATP-binding</keyword>
<proteinExistence type="inferred from homology"/>
<dbReference type="PANTHER" id="PTHR43290">
    <property type="entry name" value="MEVALONATE KINASE"/>
    <property type="match status" value="1"/>
</dbReference>
<evidence type="ECO:0000313" key="24">
    <source>
        <dbReference type="Proteomes" id="UP000094336"/>
    </source>
</evidence>
<evidence type="ECO:0000256" key="20">
    <source>
        <dbReference type="RuleBase" id="RU363087"/>
    </source>
</evidence>
<evidence type="ECO:0000256" key="6">
    <source>
        <dbReference type="ARBA" id="ARBA00022679"/>
    </source>
</evidence>
<dbReference type="SUPFAM" id="SSF54211">
    <property type="entry name" value="Ribosomal protein S5 domain 2-like"/>
    <property type="match status" value="1"/>
</dbReference>
<feature type="domain" description="GHMP kinase N-terminal" evidence="21">
    <location>
        <begin position="123"/>
        <end position="212"/>
    </location>
</feature>
<dbReference type="STRING" id="984486.A0A1E3QY88"/>
<dbReference type="InterPro" id="IPR014721">
    <property type="entry name" value="Ribsml_uS5_D2-typ_fold_subgr"/>
</dbReference>
<dbReference type="InterPro" id="IPR006205">
    <property type="entry name" value="Mev_gal_kin"/>
</dbReference>
<comment type="similarity">
    <text evidence="2 20">Belongs to the GHMP kinase family. Mevalonate kinase subfamily.</text>
</comment>
<comment type="subcellular location">
    <subcellularLocation>
        <location evidence="1 20">Cytoplasm</location>
    </subcellularLocation>
</comment>
<keyword evidence="5 20" id="KW-0444">Lipid biosynthesis</keyword>
<dbReference type="InterPro" id="IPR006204">
    <property type="entry name" value="GHMP_kinase_N_dom"/>
</dbReference>
<evidence type="ECO:0000256" key="14">
    <source>
        <dbReference type="ARBA" id="ARBA00023098"/>
    </source>
</evidence>
<keyword evidence="13 20" id="KW-0756">Sterol biosynthesis</keyword>
<dbReference type="RefSeq" id="XP_018987951.1">
    <property type="nucleotide sequence ID" value="XM_019131472.1"/>
</dbReference>
<evidence type="ECO:0000256" key="12">
    <source>
        <dbReference type="ARBA" id="ARBA00022955"/>
    </source>
</evidence>